<evidence type="ECO:0000313" key="3">
    <source>
        <dbReference type="EMBL" id="KAF0713969.1"/>
    </source>
</evidence>
<evidence type="ECO:0000313" key="5">
    <source>
        <dbReference type="Proteomes" id="UP000332933"/>
    </source>
</evidence>
<keyword evidence="2" id="KW-0802">TPR repeat</keyword>
<dbReference type="AlphaFoldDB" id="A0A485KGA9"/>
<dbReference type="Gene3D" id="1.25.40.10">
    <property type="entry name" value="Tetratricopeptide repeat domain"/>
    <property type="match status" value="2"/>
</dbReference>
<gene>
    <name evidence="4" type="primary">Aste57867_4127</name>
    <name evidence="3" type="ORF">As57867_004116</name>
    <name evidence="4" type="ORF">ASTE57867_4127</name>
</gene>
<organism evidence="4 5">
    <name type="scientific">Aphanomyces stellatus</name>
    <dbReference type="NCBI Taxonomy" id="120398"/>
    <lineage>
        <taxon>Eukaryota</taxon>
        <taxon>Sar</taxon>
        <taxon>Stramenopiles</taxon>
        <taxon>Oomycota</taxon>
        <taxon>Saprolegniomycetes</taxon>
        <taxon>Saprolegniales</taxon>
        <taxon>Verrucalvaceae</taxon>
        <taxon>Aphanomyces</taxon>
    </lineage>
</organism>
<keyword evidence="5" id="KW-1185">Reference proteome</keyword>
<dbReference type="InterPro" id="IPR019734">
    <property type="entry name" value="TPR_rpt"/>
</dbReference>
<dbReference type="EMBL" id="VJMH01000888">
    <property type="protein sequence ID" value="KAF0713969.1"/>
    <property type="molecule type" value="Genomic_DNA"/>
</dbReference>
<protein>
    <submittedName>
        <fullName evidence="4">Aste57867_4127 protein</fullName>
    </submittedName>
</protein>
<dbReference type="Pfam" id="PF13374">
    <property type="entry name" value="TPR_10"/>
    <property type="match status" value="1"/>
</dbReference>
<name>A0A485KGA9_9STRA</name>
<dbReference type="EMBL" id="CAADRA010000888">
    <property type="protein sequence ID" value="VFT81257.1"/>
    <property type="molecule type" value="Genomic_DNA"/>
</dbReference>
<dbReference type="SUPFAM" id="SSF48452">
    <property type="entry name" value="TPR-like"/>
    <property type="match status" value="2"/>
</dbReference>
<dbReference type="OrthoDB" id="5986190at2759"/>
<evidence type="ECO:0000256" key="2">
    <source>
        <dbReference type="ARBA" id="ARBA00022803"/>
    </source>
</evidence>
<dbReference type="PANTHER" id="PTHR45641:SF19">
    <property type="entry name" value="NEPHROCYSTIN-3"/>
    <property type="match status" value="1"/>
</dbReference>
<dbReference type="PANTHER" id="PTHR45641">
    <property type="entry name" value="TETRATRICOPEPTIDE REPEAT PROTEIN (AFU_ORTHOLOGUE AFUA_6G03870)"/>
    <property type="match status" value="1"/>
</dbReference>
<dbReference type="InterPro" id="IPR011990">
    <property type="entry name" value="TPR-like_helical_dom_sf"/>
</dbReference>
<keyword evidence="1" id="KW-0677">Repeat</keyword>
<evidence type="ECO:0000313" key="4">
    <source>
        <dbReference type="EMBL" id="VFT81257.1"/>
    </source>
</evidence>
<evidence type="ECO:0000256" key="1">
    <source>
        <dbReference type="ARBA" id="ARBA00022737"/>
    </source>
</evidence>
<proteinExistence type="predicted"/>
<dbReference type="Proteomes" id="UP000332933">
    <property type="component" value="Unassembled WGS sequence"/>
</dbReference>
<accession>A0A485KGA9</accession>
<dbReference type="SMART" id="SM00028">
    <property type="entry name" value="TPR"/>
    <property type="match status" value="2"/>
</dbReference>
<dbReference type="Pfam" id="PF13424">
    <property type="entry name" value="TPR_12"/>
    <property type="match status" value="1"/>
</dbReference>
<reference evidence="4 5" key="1">
    <citation type="submission" date="2019-03" db="EMBL/GenBank/DDBJ databases">
        <authorList>
            <person name="Gaulin E."/>
            <person name="Dumas B."/>
        </authorList>
    </citation>
    <scope>NUCLEOTIDE SEQUENCE [LARGE SCALE GENOMIC DNA]</scope>
    <source>
        <strain evidence="4">CBS 568.67</strain>
    </source>
</reference>
<reference evidence="3" key="2">
    <citation type="submission" date="2019-06" db="EMBL/GenBank/DDBJ databases">
        <title>Genomics analysis of Aphanomyces spp. identifies a new class of oomycete effector associated with host adaptation.</title>
        <authorList>
            <person name="Gaulin E."/>
        </authorList>
    </citation>
    <scope>NUCLEOTIDE SEQUENCE</scope>
    <source>
        <strain evidence="3">CBS 578.67</strain>
    </source>
</reference>
<sequence>MALTARCTTLTRTWCVFEIYVASVTDARFEVAMATTQKQAFLQDIQANDEAFNDMLCTSKSESSQTAVPSDRDNIFKLMKQANVTFADLDRMLFDVLNKWMVRTMQSQVDGSIDLAEKAQWHFVLGSVFHHKKELDQAQANYNAALDLYRHQLHDQHADTWGVVCRAAILAFLVNEPRHVWEPMFLEALVHQSNLLGRFHIKTLTTSFSLGCTYVRSGAMEDGLPLLQTCYDTSNREYGDSEGLTLLAMSEIGQCMIYQNRLAEAEASLVECYERRCLVLGNDHLNTQLTASSLATVYFKQGKYTLAAPIIQANYDVRCRTLGPEQEDTCIARLNVGMVKLLQGRYDEAKSIFDACLATAIRLHRPTDQRLFCEGKLGHLYICVGDVDRALPYLMQAFEGFKEIYSALHMFTQTALYWY</sequence>